<dbReference type="EnsemblBacteria" id="ABL78920">
    <property type="protein sequence ID" value="ABL78920"/>
    <property type="gene ID" value="Tpen_1524"/>
</dbReference>
<proteinExistence type="predicted"/>
<dbReference type="HOGENOM" id="CLU_1375586_0_0_2"/>
<dbReference type="AlphaFoldDB" id="A1S0E0"/>
<evidence type="ECO:0000313" key="2">
    <source>
        <dbReference type="Proteomes" id="UP000000641"/>
    </source>
</evidence>
<gene>
    <name evidence="1" type="ordered locus">Tpen_1524</name>
</gene>
<dbReference type="eggNOG" id="arCOG05548">
    <property type="taxonomic scope" value="Archaea"/>
</dbReference>
<organism evidence="1 2">
    <name type="scientific">Thermofilum pendens (strain DSM 2475 / Hrk 5)</name>
    <dbReference type="NCBI Taxonomy" id="368408"/>
    <lineage>
        <taxon>Archaea</taxon>
        <taxon>Thermoproteota</taxon>
        <taxon>Thermoprotei</taxon>
        <taxon>Thermofilales</taxon>
        <taxon>Thermofilaceae</taxon>
        <taxon>Thermofilum</taxon>
    </lineage>
</organism>
<evidence type="ECO:0000313" key="1">
    <source>
        <dbReference type="EMBL" id="ABL78920.1"/>
    </source>
</evidence>
<dbReference type="GeneID" id="4600661"/>
<dbReference type="STRING" id="368408.Tpen_1524"/>
<dbReference type="EMBL" id="CP000505">
    <property type="protein sequence ID" value="ABL78920.1"/>
    <property type="molecule type" value="Genomic_DNA"/>
</dbReference>
<dbReference type="Proteomes" id="UP000000641">
    <property type="component" value="Chromosome"/>
</dbReference>
<keyword evidence="2" id="KW-1185">Reference proteome</keyword>
<dbReference type="OrthoDB" id="31457at2157"/>
<name>A1S0E0_THEPD</name>
<accession>A1S0E0</accession>
<dbReference type="KEGG" id="tpe:Tpen_1524"/>
<sequence length="189" mass="19586">MQVKKTTLVALLIALASTAFAVAAVTLTNITEWHIQAAGTPPIVKVAGADAGTGLISVSTTTASDGTNRTVITIKGYTGDPTRYSEVIKICNKDTTKTYTVSLVYKGVISSGGWNNYVKYLTLWLGGYPSGPSITITSTTTPPASTGTVQVGPGICVPVSAEVLVDASTPQSSWNTDLMSIQIDVVSQG</sequence>
<reference evidence="2" key="1">
    <citation type="journal article" date="2008" name="J. Bacteriol.">
        <title>Genome sequence of Thermofilum pendens reveals an exceptional loss of biosynthetic pathways without genome reduction.</title>
        <authorList>
            <person name="Anderson I."/>
            <person name="Rodriguez J."/>
            <person name="Susanti D."/>
            <person name="Porat I."/>
            <person name="Reich C."/>
            <person name="Ulrich L.E."/>
            <person name="Elkins J.G."/>
            <person name="Mavromatis K."/>
            <person name="Lykidis A."/>
            <person name="Kim E."/>
            <person name="Thompson L.S."/>
            <person name="Nolan M."/>
            <person name="Land M."/>
            <person name="Copeland A."/>
            <person name="Lapidus A."/>
            <person name="Lucas S."/>
            <person name="Detter C."/>
            <person name="Zhulin I.B."/>
            <person name="Olsen G.J."/>
            <person name="Whitman W."/>
            <person name="Mukhopadhyay B."/>
            <person name="Bristow J."/>
            <person name="Kyrpides N."/>
        </authorList>
    </citation>
    <scope>NUCLEOTIDE SEQUENCE [LARGE SCALE GENOMIC DNA]</scope>
    <source>
        <strain evidence="2">DSM 2475 / Hrk 5</strain>
    </source>
</reference>
<protein>
    <submittedName>
        <fullName evidence="1">Uncharacterized protein</fullName>
    </submittedName>
</protein>
<dbReference type="RefSeq" id="WP_011753185.1">
    <property type="nucleotide sequence ID" value="NC_008698.1"/>
</dbReference>